<accession>A0A392TAM2</accession>
<protein>
    <submittedName>
        <fullName evidence="1">Uncharacterized protein</fullName>
    </submittedName>
</protein>
<feature type="non-terminal residue" evidence="1">
    <location>
        <position position="41"/>
    </location>
</feature>
<proteinExistence type="predicted"/>
<dbReference type="AlphaFoldDB" id="A0A392TAM2"/>
<reference evidence="1 2" key="1">
    <citation type="journal article" date="2018" name="Front. Plant Sci.">
        <title>Red Clover (Trifolium pratense) and Zigzag Clover (T. medium) - A Picture of Genomic Similarities and Differences.</title>
        <authorList>
            <person name="Dluhosova J."/>
            <person name="Istvanek J."/>
            <person name="Nedelnik J."/>
            <person name="Repkova J."/>
        </authorList>
    </citation>
    <scope>NUCLEOTIDE SEQUENCE [LARGE SCALE GENOMIC DNA]</scope>
    <source>
        <strain evidence="2">cv. 10/8</strain>
        <tissue evidence="1">Leaf</tissue>
    </source>
</reference>
<sequence length="41" mass="4831">MDLPVVWDRGEVGEERRDSKERVDDKAAVWKKRFGSVIWGK</sequence>
<evidence type="ECO:0000313" key="2">
    <source>
        <dbReference type="Proteomes" id="UP000265520"/>
    </source>
</evidence>
<dbReference type="EMBL" id="LXQA010529672">
    <property type="protein sequence ID" value="MCI57487.1"/>
    <property type="molecule type" value="Genomic_DNA"/>
</dbReference>
<evidence type="ECO:0000313" key="1">
    <source>
        <dbReference type="EMBL" id="MCI57487.1"/>
    </source>
</evidence>
<dbReference type="Proteomes" id="UP000265520">
    <property type="component" value="Unassembled WGS sequence"/>
</dbReference>
<comment type="caution">
    <text evidence="1">The sequence shown here is derived from an EMBL/GenBank/DDBJ whole genome shotgun (WGS) entry which is preliminary data.</text>
</comment>
<organism evidence="1 2">
    <name type="scientific">Trifolium medium</name>
    <dbReference type="NCBI Taxonomy" id="97028"/>
    <lineage>
        <taxon>Eukaryota</taxon>
        <taxon>Viridiplantae</taxon>
        <taxon>Streptophyta</taxon>
        <taxon>Embryophyta</taxon>
        <taxon>Tracheophyta</taxon>
        <taxon>Spermatophyta</taxon>
        <taxon>Magnoliopsida</taxon>
        <taxon>eudicotyledons</taxon>
        <taxon>Gunneridae</taxon>
        <taxon>Pentapetalae</taxon>
        <taxon>rosids</taxon>
        <taxon>fabids</taxon>
        <taxon>Fabales</taxon>
        <taxon>Fabaceae</taxon>
        <taxon>Papilionoideae</taxon>
        <taxon>50 kb inversion clade</taxon>
        <taxon>NPAAA clade</taxon>
        <taxon>Hologalegina</taxon>
        <taxon>IRL clade</taxon>
        <taxon>Trifolieae</taxon>
        <taxon>Trifolium</taxon>
    </lineage>
</organism>
<name>A0A392TAM2_9FABA</name>
<keyword evidence="2" id="KW-1185">Reference proteome</keyword>